<dbReference type="EMBL" id="BCWF01000003">
    <property type="protein sequence ID" value="GAT19060.1"/>
    <property type="molecule type" value="Genomic_DNA"/>
</dbReference>
<evidence type="ECO:0000313" key="2">
    <source>
        <dbReference type="EMBL" id="GAT19060.1"/>
    </source>
</evidence>
<reference evidence="3" key="2">
    <citation type="submission" date="2016-02" db="EMBL/GenBank/DDBJ databases">
        <title>Genome sequencing of Aspergillus luchuensis NBRC 4314.</title>
        <authorList>
            <person name="Yamada O."/>
        </authorList>
    </citation>
    <scope>NUCLEOTIDE SEQUENCE [LARGE SCALE GENOMIC DNA]</scope>
    <source>
        <strain evidence="3">RIB 2604</strain>
    </source>
</reference>
<gene>
    <name evidence="2" type="ORF">RIB2604_00301590</name>
</gene>
<dbReference type="AlphaFoldDB" id="A0A146EYI7"/>
<reference evidence="2 3" key="1">
    <citation type="journal article" date="2016" name="DNA Res.">
        <title>Genome sequence of Aspergillus luchuensis NBRC 4314.</title>
        <authorList>
            <person name="Yamada O."/>
            <person name="Machida M."/>
            <person name="Hosoyama A."/>
            <person name="Goto M."/>
            <person name="Takahashi T."/>
            <person name="Futagami T."/>
            <person name="Yamagata Y."/>
            <person name="Takeuchi M."/>
            <person name="Kobayashi T."/>
            <person name="Koike H."/>
            <person name="Abe K."/>
            <person name="Asai K."/>
            <person name="Arita M."/>
            <person name="Fujita N."/>
            <person name="Fukuda K."/>
            <person name="Higa K."/>
            <person name="Horikawa H."/>
            <person name="Ishikawa T."/>
            <person name="Jinno K."/>
            <person name="Kato Y."/>
            <person name="Kirimura K."/>
            <person name="Mizutani O."/>
            <person name="Nakasone K."/>
            <person name="Sano M."/>
            <person name="Shiraishi Y."/>
            <person name="Tsukahara M."/>
            <person name="Gomi K."/>
        </authorList>
    </citation>
    <scope>NUCLEOTIDE SEQUENCE [LARGE SCALE GENOMIC DNA]</scope>
    <source>
        <strain evidence="2 3">RIB 2604</strain>
    </source>
</reference>
<accession>A0A146EYI7</accession>
<dbReference type="Proteomes" id="UP000075230">
    <property type="component" value="Unassembled WGS sequence"/>
</dbReference>
<evidence type="ECO:0000256" key="1">
    <source>
        <dbReference type="SAM" id="MobiDB-lite"/>
    </source>
</evidence>
<proteinExistence type="predicted"/>
<feature type="region of interest" description="Disordered" evidence="1">
    <location>
        <begin position="1"/>
        <end position="55"/>
    </location>
</feature>
<comment type="caution">
    <text evidence="2">The sequence shown here is derived from an EMBL/GenBank/DDBJ whole genome shotgun (WGS) entry which is preliminary data.</text>
</comment>
<sequence>MSSHFADFWSESKIKPKEQNGYTEVNAHNEQISIGSTMPALPPTVPDYSNQLRSQ</sequence>
<feature type="compositionally biased region" description="Polar residues" evidence="1">
    <location>
        <begin position="20"/>
        <end position="36"/>
    </location>
</feature>
<evidence type="ECO:0000313" key="3">
    <source>
        <dbReference type="Proteomes" id="UP000075230"/>
    </source>
</evidence>
<organism evidence="2 3">
    <name type="scientific">Aspergillus kawachii</name>
    <name type="common">White koji mold</name>
    <name type="synonym">Aspergillus awamori var. kawachi</name>
    <dbReference type="NCBI Taxonomy" id="1069201"/>
    <lineage>
        <taxon>Eukaryota</taxon>
        <taxon>Fungi</taxon>
        <taxon>Dikarya</taxon>
        <taxon>Ascomycota</taxon>
        <taxon>Pezizomycotina</taxon>
        <taxon>Eurotiomycetes</taxon>
        <taxon>Eurotiomycetidae</taxon>
        <taxon>Eurotiales</taxon>
        <taxon>Aspergillaceae</taxon>
        <taxon>Aspergillus</taxon>
        <taxon>Aspergillus subgen. Circumdati</taxon>
    </lineage>
</organism>
<name>A0A146EYI7_ASPKA</name>
<protein>
    <submittedName>
        <fullName evidence="2">Polyketide synthase</fullName>
    </submittedName>
</protein>